<dbReference type="CDD" id="cd16378">
    <property type="entry name" value="CcmH_N"/>
    <property type="match status" value="1"/>
</dbReference>
<comment type="similarity">
    <text evidence="1 7">Belongs to the CcmH/CycL/Ccl2/NrfF family.</text>
</comment>
<evidence type="ECO:0000256" key="2">
    <source>
        <dbReference type="ARBA" id="ARBA00022617"/>
    </source>
</evidence>
<name>A0A1I6CS08_9RHOB</name>
<dbReference type="InterPro" id="IPR051263">
    <property type="entry name" value="C-type_cytochrome_biogenesis"/>
</dbReference>
<evidence type="ECO:0000313" key="10">
    <source>
        <dbReference type="EMBL" id="SFQ95873.1"/>
    </source>
</evidence>
<comment type="function">
    <text evidence="7">Possible subunit of a heme lyase.</text>
</comment>
<evidence type="ECO:0000259" key="9">
    <source>
        <dbReference type="Pfam" id="PF03918"/>
    </source>
</evidence>
<feature type="transmembrane region" description="Helical" evidence="7">
    <location>
        <begin position="105"/>
        <end position="126"/>
    </location>
</feature>
<dbReference type="EMBL" id="FOYI01000001">
    <property type="protein sequence ID" value="SFQ95873.1"/>
    <property type="molecule type" value="Genomic_DNA"/>
</dbReference>
<dbReference type="GO" id="GO:0005886">
    <property type="term" value="C:plasma membrane"/>
    <property type="evidence" value="ECO:0007669"/>
    <property type="project" value="TreeGrafter"/>
</dbReference>
<proteinExistence type="inferred from homology"/>
<keyword evidence="11" id="KW-1185">Reference proteome</keyword>
<dbReference type="RefSeq" id="WP_092075811.1">
    <property type="nucleotide sequence ID" value="NZ_FOYI01000001.1"/>
</dbReference>
<keyword evidence="6 7" id="KW-0408">Iron</keyword>
<keyword evidence="4 7" id="KW-0732">Signal</keyword>
<evidence type="ECO:0000256" key="4">
    <source>
        <dbReference type="ARBA" id="ARBA00022729"/>
    </source>
</evidence>
<feature type="signal peptide" evidence="7">
    <location>
        <begin position="1"/>
        <end position="21"/>
    </location>
</feature>
<keyword evidence="7" id="KW-1133">Transmembrane helix</keyword>
<dbReference type="Gene3D" id="1.10.8.640">
    <property type="entry name" value="Cytochrome C biogenesis protein"/>
    <property type="match status" value="1"/>
</dbReference>
<sequence length="159" mass="17109">MRRLALIPALILCLLAAPLVAVQPDEVLDDPGLETRARGISAGLRCLVCQNESIDESNAPLARDLRLLVRDRLVAGDSDAEVVDFIVARYGEFVLLRPRVGGGNWLLWGAGPLMLLLALVIAGGYLRRRARAPEAADTPLSPEETARLKALLGSEPGPR</sequence>
<accession>A0A1I6CS08</accession>
<evidence type="ECO:0000313" key="11">
    <source>
        <dbReference type="Proteomes" id="UP000199302"/>
    </source>
</evidence>
<dbReference type="AlphaFoldDB" id="A0A1I6CS08"/>
<dbReference type="InterPro" id="IPR038297">
    <property type="entry name" value="CcmH/CycL/NrfF/Ccl2_sf"/>
</dbReference>
<protein>
    <recommendedName>
        <fullName evidence="7">Cytochrome c-type biogenesis protein</fullName>
    </recommendedName>
</protein>
<keyword evidence="3 7" id="KW-0479">Metal-binding</keyword>
<evidence type="ECO:0000256" key="3">
    <source>
        <dbReference type="ARBA" id="ARBA00022723"/>
    </source>
</evidence>
<keyword evidence="7" id="KW-0472">Membrane</keyword>
<feature type="domain" description="CcmH/CycL/Ccl2/NrfF N-terminal" evidence="9">
    <location>
        <begin position="10"/>
        <end position="152"/>
    </location>
</feature>
<dbReference type="Proteomes" id="UP000199302">
    <property type="component" value="Unassembled WGS sequence"/>
</dbReference>
<dbReference type="PANTHER" id="PTHR47870">
    <property type="entry name" value="CYTOCHROME C-TYPE BIOGENESIS PROTEIN CCMH"/>
    <property type="match status" value="1"/>
</dbReference>
<evidence type="ECO:0000256" key="7">
    <source>
        <dbReference type="RuleBase" id="RU364112"/>
    </source>
</evidence>
<feature type="region of interest" description="Disordered" evidence="8">
    <location>
        <begin position="133"/>
        <end position="159"/>
    </location>
</feature>
<evidence type="ECO:0000256" key="8">
    <source>
        <dbReference type="SAM" id="MobiDB-lite"/>
    </source>
</evidence>
<dbReference type="GO" id="GO:0046872">
    <property type="term" value="F:metal ion binding"/>
    <property type="evidence" value="ECO:0007669"/>
    <property type="project" value="UniProtKB-KW"/>
</dbReference>
<keyword evidence="2 7" id="KW-0349">Heme</keyword>
<feature type="chain" id="PRO_5011328685" description="Cytochrome c-type biogenesis protein" evidence="7">
    <location>
        <begin position="22"/>
        <end position="159"/>
    </location>
</feature>
<reference evidence="10 11" key="1">
    <citation type="submission" date="2016-10" db="EMBL/GenBank/DDBJ databases">
        <authorList>
            <person name="de Groot N.N."/>
        </authorList>
    </citation>
    <scope>NUCLEOTIDE SEQUENCE [LARGE SCALE GENOMIC DNA]</scope>
    <source>
        <strain evidence="11">KMM 9023,NRIC 0796,JCM 17311,KCTC 23692</strain>
    </source>
</reference>
<evidence type="ECO:0000256" key="1">
    <source>
        <dbReference type="ARBA" id="ARBA00010342"/>
    </source>
</evidence>
<evidence type="ECO:0000256" key="6">
    <source>
        <dbReference type="ARBA" id="ARBA00023004"/>
    </source>
</evidence>
<dbReference type="InterPro" id="IPR005616">
    <property type="entry name" value="CcmH/CycL/Ccl2/NrfF_N"/>
</dbReference>
<dbReference type="GO" id="GO:0017004">
    <property type="term" value="P:cytochrome complex assembly"/>
    <property type="evidence" value="ECO:0007669"/>
    <property type="project" value="UniProtKB-KW"/>
</dbReference>
<dbReference type="OrthoDB" id="9804975at2"/>
<keyword evidence="7" id="KW-0812">Transmembrane</keyword>
<evidence type="ECO:0000256" key="5">
    <source>
        <dbReference type="ARBA" id="ARBA00022748"/>
    </source>
</evidence>
<dbReference type="PANTHER" id="PTHR47870:SF1">
    <property type="entry name" value="CYTOCHROME C-TYPE BIOGENESIS PROTEIN CCMH"/>
    <property type="match status" value="1"/>
</dbReference>
<dbReference type="Pfam" id="PF03918">
    <property type="entry name" value="CcmH"/>
    <property type="match status" value="1"/>
</dbReference>
<dbReference type="STRING" id="871652.SAMN04515673_101258"/>
<gene>
    <name evidence="10" type="ORF">SAMN04515673_101258</name>
</gene>
<organism evidence="10 11">
    <name type="scientific">Poseidonocella sedimentorum</name>
    <dbReference type="NCBI Taxonomy" id="871652"/>
    <lineage>
        <taxon>Bacteria</taxon>
        <taxon>Pseudomonadati</taxon>
        <taxon>Pseudomonadota</taxon>
        <taxon>Alphaproteobacteria</taxon>
        <taxon>Rhodobacterales</taxon>
        <taxon>Roseobacteraceae</taxon>
        <taxon>Poseidonocella</taxon>
    </lineage>
</organism>
<keyword evidence="5" id="KW-0201">Cytochrome c-type biogenesis</keyword>